<dbReference type="Proteomes" id="UP001214638">
    <property type="component" value="Unassembled WGS sequence"/>
</dbReference>
<dbReference type="InterPro" id="IPR000119">
    <property type="entry name" value="Hist_DNA-bd"/>
</dbReference>
<dbReference type="PANTHER" id="PTHR33175">
    <property type="entry name" value="DNA-BINDING PROTEIN HU"/>
    <property type="match status" value="1"/>
</dbReference>
<evidence type="ECO:0000256" key="2">
    <source>
        <dbReference type="RuleBase" id="RU003939"/>
    </source>
</evidence>
<evidence type="ECO:0000313" key="3">
    <source>
        <dbReference type="EMBL" id="KAK2196935.1"/>
    </source>
</evidence>
<dbReference type="AlphaFoldDB" id="A0AAD9PLL8"/>
<dbReference type="KEGG" id="bdw:94336482"/>
<dbReference type="GO" id="GO:0030527">
    <property type="term" value="F:structural constituent of chromatin"/>
    <property type="evidence" value="ECO:0007669"/>
    <property type="project" value="InterPro"/>
</dbReference>
<dbReference type="EMBL" id="JALLKP010000002">
    <property type="protein sequence ID" value="KAK2196935.1"/>
    <property type="molecule type" value="Genomic_DNA"/>
</dbReference>
<dbReference type="Gene3D" id="4.10.520.10">
    <property type="entry name" value="IHF-like DNA-binding proteins"/>
    <property type="match status" value="1"/>
</dbReference>
<dbReference type="PANTHER" id="PTHR33175:SF3">
    <property type="entry name" value="DNA-BINDING PROTEIN HU-BETA"/>
    <property type="match status" value="1"/>
</dbReference>
<comment type="similarity">
    <text evidence="2">Belongs to the bacterial histone-like protein family.</text>
</comment>
<evidence type="ECO:0000313" key="4">
    <source>
        <dbReference type="Proteomes" id="UP001214638"/>
    </source>
</evidence>
<comment type="caution">
    <text evidence="3">The sequence shown here is derived from an EMBL/GenBank/DDBJ whole genome shotgun (WGS) entry which is preliminary data.</text>
</comment>
<dbReference type="SMART" id="SM00411">
    <property type="entry name" value="BHL"/>
    <property type="match status" value="1"/>
</dbReference>
<dbReference type="InterPro" id="IPR010992">
    <property type="entry name" value="IHF-like_DNA-bd_dom_sf"/>
</dbReference>
<protein>
    <submittedName>
        <fullName evidence="3">Bifunctional Histone-like DNA-binding protein/Integration host factor (IHF)-like DNA-binding domain superfamily</fullName>
    </submittedName>
</protein>
<dbReference type="GeneID" id="94336482"/>
<reference evidence="3" key="1">
    <citation type="journal article" date="2023" name="Nat. Microbiol.">
        <title>Babesia duncani multi-omics identifies virulence factors and drug targets.</title>
        <authorList>
            <person name="Singh P."/>
            <person name="Lonardi S."/>
            <person name="Liang Q."/>
            <person name="Vydyam P."/>
            <person name="Khabirova E."/>
            <person name="Fang T."/>
            <person name="Gihaz S."/>
            <person name="Thekkiniath J."/>
            <person name="Munshi M."/>
            <person name="Abel S."/>
            <person name="Ciampossin L."/>
            <person name="Batugedara G."/>
            <person name="Gupta M."/>
            <person name="Lu X.M."/>
            <person name="Lenz T."/>
            <person name="Chakravarty S."/>
            <person name="Cornillot E."/>
            <person name="Hu Y."/>
            <person name="Ma W."/>
            <person name="Gonzalez L.M."/>
            <person name="Sanchez S."/>
            <person name="Estrada K."/>
            <person name="Sanchez-Flores A."/>
            <person name="Montero E."/>
            <person name="Harb O.S."/>
            <person name="Le Roch K.G."/>
            <person name="Mamoun C.B."/>
        </authorList>
    </citation>
    <scope>NUCLEOTIDE SEQUENCE</scope>
    <source>
        <strain evidence="3">WA1</strain>
    </source>
</reference>
<dbReference type="Pfam" id="PF00216">
    <property type="entry name" value="Bac_DNA_binding"/>
    <property type="match status" value="1"/>
</dbReference>
<dbReference type="SUPFAM" id="SSF47729">
    <property type="entry name" value="IHF-like DNA-binding proteins"/>
    <property type="match status" value="1"/>
</dbReference>
<dbReference type="GO" id="GO:0003677">
    <property type="term" value="F:DNA binding"/>
    <property type="evidence" value="ECO:0007669"/>
    <property type="project" value="UniProtKB-KW"/>
</dbReference>
<name>A0AAD9PLL8_9APIC</name>
<dbReference type="CDD" id="cd00591">
    <property type="entry name" value="HU_IHF"/>
    <property type="match status" value="1"/>
</dbReference>
<accession>A0AAD9PLL8</accession>
<evidence type="ECO:0000256" key="1">
    <source>
        <dbReference type="ARBA" id="ARBA00023125"/>
    </source>
</evidence>
<sequence>MGFVNMQSLPKPSVVSEGRNLLLYAKNVSAEPSSVTKKHLIAEVADSLKKTQKEVGSVVDEFFKVLTKHLGSNHEISIPRFGVFHNSLRGERKMRNLQTGEMFTAKPVYVPSLRFYDALKDEVNEQLKGTLSRGYGY</sequence>
<dbReference type="RefSeq" id="XP_067803777.1">
    <property type="nucleotide sequence ID" value="XM_067947213.1"/>
</dbReference>
<gene>
    <name evidence="3" type="ORF">BdWA1_002184</name>
</gene>
<keyword evidence="1 3" id="KW-0238">DNA-binding</keyword>
<organism evidence="3 4">
    <name type="scientific">Babesia duncani</name>
    <dbReference type="NCBI Taxonomy" id="323732"/>
    <lineage>
        <taxon>Eukaryota</taxon>
        <taxon>Sar</taxon>
        <taxon>Alveolata</taxon>
        <taxon>Apicomplexa</taxon>
        <taxon>Aconoidasida</taxon>
        <taxon>Piroplasmida</taxon>
        <taxon>Babesiidae</taxon>
        <taxon>Babesia</taxon>
    </lineage>
</organism>
<proteinExistence type="inferred from homology"/>
<keyword evidence="4" id="KW-1185">Reference proteome</keyword>